<dbReference type="AlphaFoldDB" id="A0A6G0Y915"/>
<dbReference type="Proteomes" id="UP000478052">
    <property type="component" value="Unassembled WGS sequence"/>
</dbReference>
<accession>A0A6G0Y915</accession>
<sequence length="173" mass="20528">TIRTTHKETCIKFSKIIYNDYFLNYNHIKKSILSKTGFAVFPDAFENYWTIFAFDPPMYQLDSRADFLKLKEFYCSICGDRHKKKTHIIVKSLHLSLRSEYKTKNFERSDECIDLTMLCFYVSMYTKTSRNNASIFNLSSFFGSKVNLVRAFGRSFLKYPIVFKSTVMFNFQF</sequence>
<proteinExistence type="predicted"/>
<dbReference type="EMBL" id="VUJU01005450">
    <property type="protein sequence ID" value="KAF0751184.1"/>
    <property type="molecule type" value="Genomic_DNA"/>
</dbReference>
<reference evidence="1 2" key="1">
    <citation type="submission" date="2019-08" db="EMBL/GenBank/DDBJ databases">
        <title>Whole genome of Aphis craccivora.</title>
        <authorList>
            <person name="Voronova N.V."/>
            <person name="Shulinski R.S."/>
            <person name="Bandarenka Y.V."/>
            <person name="Zhorov D.G."/>
            <person name="Warner D."/>
        </authorList>
    </citation>
    <scope>NUCLEOTIDE SEQUENCE [LARGE SCALE GENOMIC DNA]</scope>
    <source>
        <strain evidence="1">180601</strain>
        <tissue evidence="1">Whole Body</tissue>
    </source>
</reference>
<comment type="caution">
    <text evidence="1">The sequence shown here is derived from an EMBL/GenBank/DDBJ whole genome shotgun (WGS) entry which is preliminary data.</text>
</comment>
<evidence type="ECO:0000313" key="1">
    <source>
        <dbReference type="EMBL" id="KAF0751184.1"/>
    </source>
</evidence>
<gene>
    <name evidence="1" type="ORF">FWK35_00032266</name>
</gene>
<organism evidence="1 2">
    <name type="scientific">Aphis craccivora</name>
    <name type="common">Cowpea aphid</name>
    <dbReference type="NCBI Taxonomy" id="307492"/>
    <lineage>
        <taxon>Eukaryota</taxon>
        <taxon>Metazoa</taxon>
        <taxon>Ecdysozoa</taxon>
        <taxon>Arthropoda</taxon>
        <taxon>Hexapoda</taxon>
        <taxon>Insecta</taxon>
        <taxon>Pterygota</taxon>
        <taxon>Neoptera</taxon>
        <taxon>Paraneoptera</taxon>
        <taxon>Hemiptera</taxon>
        <taxon>Sternorrhyncha</taxon>
        <taxon>Aphidomorpha</taxon>
        <taxon>Aphidoidea</taxon>
        <taxon>Aphididae</taxon>
        <taxon>Aphidini</taxon>
        <taxon>Aphis</taxon>
        <taxon>Aphis</taxon>
    </lineage>
</organism>
<keyword evidence="2" id="KW-1185">Reference proteome</keyword>
<evidence type="ECO:0000313" key="2">
    <source>
        <dbReference type="Proteomes" id="UP000478052"/>
    </source>
</evidence>
<feature type="non-terminal residue" evidence="1">
    <location>
        <position position="1"/>
    </location>
</feature>
<feature type="non-terminal residue" evidence="1">
    <location>
        <position position="173"/>
    </location>
</feature>
<name>A0A6G0Y915_APHCR</name>
<protein>
    <submittedName>
        <fullName evidence="1">Uncharacterized protein</fullName>
    </submittedName>
</protein>